<reference evidence="3" key="1">
    <citation type="submission" date="2025-08" db="UniProtKB">
        <authorList>
            <consortium name="RefSeq"/>
        </authorList>
    </citation>
    <scope>IDENTIFICATION</scope>
</reference>
<feature type="compositionally biased region" description="Low complexity" evidence="1">
    <location>
        <begin position="140"/>
        <end position="151"/>
    </location>
</feature>
<dbReference type="PROSITE" id="PS51257">
    <property type="entry name" value="PROKAR_LIPOPROTEIN"/>
    <property type="match status" value="1"/>
</dbReference>
<feature type="compositionally biased region" description="Gly residues" evidence="1">
    <location>
        <begin position="1"/>
        <end position="21"/>
    </location>
</feature>
<evidence type="ECO:0000313" key="3">
    <source>
        <dbReference type="RefSeq" id="XP_060037400.1"/>
    </source>
</evidence>
<protein>
    <submittedName>
        <fullName evidence="3">Proline-rich protein 2-like</fullName>
    </submittedName>
</protein>
<gene>
    <name evidence="3" type="primary">LOC103122590</name>
</gene>
<accession>A0ABM3WLE4</accession>
<feature type="compositionally biased region" description="Low complexity" evidence="1">
    <location>
        <begin position="348"/>
        <end position="366"/>
    </location>
</feature>
<evidence type="ECO:0000256" key="1">
    <source>
        <dbReference type="SAM" id="MobiDB-lite"/>
    </source>
</evidence>
<feature type="region of interest" description="Disordered" evidence="1">
    <location>
        <begin position="268"/>
        <end position="378"/>
    </location>
</feature>
<feature type="compositionally biased region" description="Pro residues" evidence="1">
    <location>
        <begin position="275"/>
        <end position="293"/>
    </location>
</feature>
<dbReference type="RefSeq" id="XP_060037400.1">
    <property type="nucleotide sequence ID" value="XM_060181417.1"/>
</dbReference>
<evidence type="ECO:0000313" key="2">
    <source>
        <dbReference type="Proteomes" id="UP001652624"/>
    </source>
</evidence>
<keyword evidence="2" id="KW-1185">Reference proteome</keyword>
<feature type="compositionally biased region" description="Basic and acidic residues" evidence="1">
    <location>
        <begin position="66"/>
        <end position="75"/>
    </location>
</feature>
<dbReference type="GeneID" id="103122590"/>
<name>A0ABM3WLE4_ERIEU</name>
<sequence length="378" mass="38195">MAAGRADGGGGGGCGSAGCGGADVTQRGSLGRGGGDAGRGGRAAAARGRGRQVRAGRLGSQAAENAEVRGNREGFQEAAVPRQGGRWRPGAPDRRSLGTEAFDTQVHAHLPSTPAYGAVPAGPQNPKSKGAGQSAPAFPVVPAGPQDAQAQGAGGKVPQSFPGSRWARQPALRRRSQPGPSRGPLKPTSPQPPGSGHHLTPGPGPRRRCARPSSTPPPDGAAATRGQGSEGAAGSSRRMVGGPRPLPRAPAFMSAAAPRGLIRRVCAEEHLEAGAPPPPLLEPRTAPPPPPAPAARAQKPPNPLQAARERGRRRHPPFPVPPLLPTPGRRGVGTRRRTSALCAPPALGGPLTPTRGRTGTLAPRGLPLNPDTSSGDHP</sequence>
<dbReference type="Proteomes" id="UP001652624">
    <property type="component" value="Chromosome 23"/>
</dbReference>
<proteinExistence type="predicted"/>
<organism evidence="2 3">
    <name type="scientific">Erinaceus europaeus</name>
    <name type="common">Western European hedgehog</name>
    <dbReference type="NCBI Taxonomy" id="9365"/>
    <lineage>
        <taxon>Eukaryota</taxon>
        <taxon>Metazoa</taxon>
        <taxon>Chordata</taxon>
        <taxon>Craniata</taxon>
        <taxon>Vertebrata</taxon>
        <taxon>Euteleostomi</taxon>
        <taxon>Mammalia</taxon>
        <taxon>Eutheria</taxon>
        <taxon>Laurasiatheria</taxon>
        <taxon>Eulipotyphla</taxon>
        <taxon>Erinaceidae</taxon>
        <taxon>Erinaceinae</taxon>
        <taxon>Erinaceus</taxon>
    </lineage>
</organism>
<feature type="region of interest" description="Disordered" evidence="1">
    <location>
        <begin position="1"/>
        <end position="255"/>
    </location>
</feature>
<feature type="compositionally biased region" description="Gly residues" evidence="1">
    <location>
        <begin position="30"/>
        <end position="41"/>
    </location>
</feature>